<feature type="compositionally biased region" description="Low complexity" evidence="1">
    <location>
        <begin position="98"/>
        <end position="109"/>
    </location>
</feature>
<evidence type="ECO:0000313" key="3">
    <source>
        <dbReference type="Proteomes" id="UP000007306"/>
    </source>
</evidence>
<feature type="compositionally biased region" description="Basic residues" evidence="1">
    <location>
        <begin position="143"/>
        <end position="152"/>
    </location>
</feature>
<protein>
    <submittedName>
        <fullName evidence="2">Uncharacterized protein</fullName>
    </submittedName>
</protein>
<dbReference type="STRING" id="4538.I1Q4U6"/>
<keyword evidence="3" id="KW-1185">Reference proteome</keyword>
<evidence type="ECO:0000256" key="1">
    <source>
        <dbReference type="SAM" id="MobiDB-lite"/>
    </source>
</evidence>
<dbReference type="Proteomes" id="UP000007306">
    <property type="component" value="Chromosome 6"/>
</dbReference>
<accession>I1Q4U6</accession>
<dbReference type="EnsemblPlants" id="ORGLA06G0215900.1">
    <property type="protein sequence ID" value="ORGLA06G0215900.1"/>
    <property type="gene ID" value="ORGLA06G0215900"/>
</dbReference>
<reference evidence="2 3" key="2">
    <citation type="submission" date="2018-04" db="EMBL/GenBank/DDBJ databases">
        <title>OglaRS2 (Oryza glaberrima Reference Sequence Version 2).</title>
        <authorList>
            <person name="Zhang J."/>
            <person name="Kudrna D."/>
            <person name="Lee S."/>
            <person name="Talag J."/>
            <person name="Rajasekar S."/>
            <person name="Wing R.A."/>
        </authorList>
    </citation>
    <scope>NUCLEOTIDE SEQUENCE [LARGE SCALE GENOMIC DNA]</scope>
    <source>
        <strain evidence="2 3">cv. IRGC 96717</strain>
    </source>
</reference>
<proteinExistence type="predicted"/>
<dbReference type="HOGENOM" id="CLU_131771_0_0_1"/>
<dbReference type="OMA" id="KHRTRAT"/>
<evidence type="ECO:0000313" key="2">
    <source>
        <dbReference type="EnsemblPlants" id="ORGLA06G0215900.1"/>
    </source>
</evidence>
<reference evidence="2" key="1">
    <citation type="submission" date="2015-06" db="UniProtKB">
        <authorList>
            <consortium name="EnsemblPlants"/>
        </authorList>
    </citation>
    <scope>IDENTIFICATION</scope>
</reference>
<organism evidence="2 3">
    <name type="scientific">Oryza glaberrima</name>
    <name type="common">African rice</name>
    <dbReference type="NCBI Taxonomy" id="4538"/>
    <lineage>
        <taxon>Eukaryota</taxon>
        <taxon>Viridiplantae</taxon>
        <taxon>Streptophyta</taxon>
        <taxon>Embryophyta</taxon>
        <taxon>Tracheophyta</taxon>
        <taxon>Spermatophyta</taxon>
        <taxon>Magnoliopsida</taxon>
        <taxon>Liliopsida</taxon>
        <taxon>Poales</taxon>
        <taxon>Poaceae</taxon>
        <taxon>BOP clade</taxon>
        <taxon>Oryzoideae</taxon>
        <taxon>Oryzeae</taxon>
        <taxon>Oryzinae</taxon>
        <taxon>Oryza</taxon>
    </lineage>
</organism>
<feature type="compositionally biased region" description="Acidic residues" evidence="1">
    <location>
        <begin position="79"/>
        <end position="97"/>
    </location>
</feature>
<dbReference type="Gramene" id="ORGLA06G0215900.1">
    <property type="protein sequence ID" value="ORGLA06G0215900.1"/>
    <property type="gene ID" value="ORGLA06G0215900"/>
</dbReference>
<dbReference type="AlphaFoldDB" id="I1Q4U6"/>
<sequence>VRCPRHPLSFLSSLPSSSLSHFSSKLAGARREGGAATAAGGGGVRARRLLRFLRLLVPLGRHGLSICGGNAVVAPALPADDDIDSAAPREEEEEEEGTGAARAADASSSGGSGSRSGSYPPFKRGRDELVDSLSKFADETRPSKRPAAKRRTRATEVHNLSEWVKPQEHQPTIDG</sequence>
<name>I1Q4U6_ORYGL</name>
<feature type="region of interest" description="Disordered" evidence="1">
    <location>
        <begin position="78"/>
        <end position="175"/>
    </location>
</feature>